<feature type="compositionally biased region" description="Basic and acidic residues" evidence="1">
    <location>
        <begin position="354"/>
        <end position="376"/>
    </location>
</feature>
<evidence type="ECO:0000313" key="3">
    <source>
        <dbReference type="Proteomes" id="UP001304895"/>
    </source>
</evidence>
<comment type="caution">
    <text evidence="2">The sequence shown here is derived from an EMBL/GenBank/DDBJ whole genome shotgun (WGS) entry which is preliminary data.</text>
</comment>
<sequence>MATTVRARPGVLGEISISNIQNIKPNIESLTRELDNFHIYDSEKENFCQPRVTVVQEDEALATIEDDDAFQAPSAAPDAGDFIFCDGENTTSAASQDFKNNSTLARASQQLPGNKEQLSKHQEATRIESEEDLAIYAPFETEEYYRCDMAEPQAGGSGMADGVAEHLVVPQPPRPLSRIEDSVEALDILEEEIEALVEVTHAERVSPRKTSPPVHTPNGARATTTPLRRATSVRAGANSATGKSVQRSSSVRKPVTISEDTATTSARKAVPRPTSLLPPKPPARSSKAPTVAAFELPGEAVARRLKEQREARRSQQISSEQAEALATAYSPSRPHFKSSKPLTRSTFELPGEAISRKKREEREAKLRAQEEEERKRREFKARPIRSSLAPGSVPRETLTSLARRNKQRQTDGSGDSTATTVTPSAAASAAKTKRHSLAVFNSVSSPAAAQRQHHTLPTRGRDSRGTSESAGTVGNRSGSGSSKRSPTVVSAEEAAQQRVRGREIFSRDNTGFTAERERERKEREQAAKVARQEAAERSRTLGREWKERQQVLGRMKV</sequence>
<feature type="compositionally biased region" description="Low complexity" evidence="1">
    <location>
        <begin position="476"/>
        <end position="485"/>
    </location>
</feature>
<evidence type="ECO:0000256" key="1">
    <source>
        <dbReference type="SAM" id="MobiDB-lite"/>
    </source>
</evidence>
<feature type="compositionally biased region" description="Low complexity" evidence="1">
    <location>
        <begin position="416"/>
        <end position="430"/>
    </location>
</feature>
<accession>A0AAN6UHE3</accession>
<gene>
    <name evidence="2" type="ORF">BT67DRAFT_443433</name>
</gene>
<feature type="compositionally biased region" description="Polar residues" evidence="1">
    <location>
        <begin position="466"/>
        <end position="475"/>
    </location>
</feature>
<feature type="region of interest" description="Disordered" evidence="1">
    <location>
        <begin position="202"/>
        <end position="292"/>
    </location>
</feature>
<feature type="compositionally biased region" description="Polar residues" evidence="1">
    <location>
        <begin position="238"/>
        <end position="251"/>
    </location>
</feature>
<evidence type="ECO:0000313" key="2">
    <source>
        <dbReference type="EMBL" id="KAK4133068.1"/>
    </source>
</evidence>
<dbReference type="EMBL" id="MU853414">
    <property type="protein sequence ID" value="KAK4133068.1"/>
    <property type="molecule type" value="Genomic_DNA"/>
</dbReference>
<protein>
    <recommendedName>
        <fullName evidence="4">Carboxylesterase family protein</fullName>
    </recommendedName>
</protein>
<reference evidence="2" key="2">
    <citation type="submission" date="2023-05" db="EMBL/GenBank/DDBJ databases">
        <authorList>
            <consortium name="Lawrence Berkeley National Laboratory"/>
            <person name="Steindorff A."/>
            <person name="Hensen N."/>
            <person name="Bonometti L."/>
            <person name="Westerberg I."/>
            <person name="Brannstrom I.O."/>
            <person name="Guillou S."/>
            <person name="Cros-Aarteil S."/>
            <person name="Calhoun S."/>
            <person name="Haridas S."/>
            <person name="Kuo A."/>
            <person name="Mondo S."/>
            <person name="Pangilinan J."/>
            <person name="Riley R."/>
            <person name="Labutti K."/>
            <person name="Andreopoulos B."/>
            <person name="Lipzen A."/>
            <person name="Chen C."/>
            <person name="Yanf M."/>
            <person name="Daum C."/>
            <person name="Ng V."/>
            <person name="Clum A."/>
            <person name="Ohm R."/>
            <person name="Martin F."/>
            <person name="Silar P."/>
            <person name="Natvig D."/>
            <person name="Lalanne C."/>
            <person name="Gautier V."/>
            <person name="Ament-Velasquez S.L."/>
            <person name="Kruys A."/>
            <person name="Hutchinson M.I."/>
            <person name="Powell A.J."/>
            <person name="Barry K."/>
            <person name="Miller A.N."/>
            <person name="Grigoriev I.V."/>
            <person name="Debuchy R."/>
            <person name="Gladieux P."/>
            <person name="Thoren M.H."/>
            <person name="Johannesson H."/>
        </authorList>
    </citation>
    <scope>NUCLEOTIDE SEQUENCE</scope>
    <source>
        <strain evidence="2">CBS 123565</strain>
    </source>
</reference>
<name>A0AAN6UHE3_9PEZI</name>
<keyword evidence="3" id="KW-1185">Reference proteome</keyword>
<feature type="compositionally biased region" description="Low complexity" evidence="1">
    <location>
        <begin position="220"/>
        <end position="230"/>
    </location>
</feature>
<reference evidence="2" key="1">
    <citation type="journal article" date="2023" name="Mol. Phylogenet. Evol.">
        <title>Genome-scale phylogeny and comparative genomics of the fungal order Sordariales.</title>
        <authorList>
            <person name="Hensen N."/>
            <person name="Bonometti L."/>
            <person name="Westerberg I."/>
            <person name="Brannstrom I.O."/>
            <person name="Guillou S."/>
            <person name="Cros-Aarteil S."/>
            <person name="Calhoun S."/>
            <person name="Haridas S."/>
            <person name="Kuo A."/>
            <person name="Mondo S."/>
            <person name="Pangilinan J."/>
            <person name="Riley R."/>
            <person name="LaButti K."/>
            <person name="Andreopoulos B."/>
            <person name="Lipzen A."/>
            <person name="Chen C."/>
            <person name="Yan M."/>
            <person name="Daum C."/>
            <person name="Ng V."/>
            <person name="Clum A."/>
            <person name="Steindorff A."/>
            <person name="Ohm R.A."/>
            <person name="Martin F."/>
            <person name="Silar P."/>
            <person name="Natvig D.O."/>
            <person name="Lalanne C."/>
            <person name="Gautier V."/>
            <person name="Ament-Velasquez S.L."/>
            <person name="Kruys A."/>
            <person name="Hutchinson M.I."/>
            <person name="Powell A.J."/>
            <person name="Barry K."/>
            <person name="Miller A.N."/>
            <person name="Grigoriev I.V."/>
            <person name="Debuchy R."/>
            <person name="Gladieux P."/>
            <person name="Hiltunen Thoren M."/>
            <person name="Johannesson H."/>
        </authorList>
    </citation>
    <scope>NUCLEOTIDE SEQUENCE</scope>
    <source>
        <strain evidence="2">CBS 123565</strain>
    </source>
</reference>
<organism evidence="2 3">
    <name type="scientific">Trichocladium antarcticum</name>
    <dbReference type="NCBI Taxonomy" id="1450529"/>
    <lineage>
        <taxon>Eukaryota</taxon>
        <taxon>Fungi</taxon>
        <taxon>Dikarya</taxon>
        <taxon>Ascomycota</taxon>
        <taxon>Pezizomycotina</taxon>
        <taxon>Sordariomycetes</taxon>
        <taxon>Sordariomycetidae</taxon>
        <taxon>Sordariales</taxon>
        <taxon>Chaetomiaceae</taxon>
        <taxon>Trichocladium</taxon>
    </lineage>
</organism>
<proteinExistence type="predicted"/>
<dbReference type="AlphaFoldDB" id="A0AAN6UHE3"/>
<dbReference type="Proteomes" id="UP001304895">
    <property type="component" value="Unassembled WGS sequence"/>
</dbReference>
<feature type="region of interest" description="Disordered" evidence="1">
    <location>
        <begin position="306"/>
        <end position="521"/>
    </location>
</feature>
<evidence type="ECO:0008006" key="4">
    <source>
        <dbReference type="Google" id="ProtNLM"/>
    </source>
</evidence>